<feature type="transmembrane region" description="Helical" evidence="5">
    <location>
        <begin position="59"/>
        <end position="79"/>
    </location>
</feature>
<evidence type="ECO:0000256" key="4">
    <source>
        <dbReference type="ARBA" id="ARBA00023136"/>
    </source>
</evidence>
<feature type="transmembrane region" description="Helical" evidence="5">
    <location>
        <begin position="221"/>
        <end position="241"/>
    </location>
</feature>
<evidence type="ECO:0000256" key="2">
    <source>
        <dbReference type="ARBA" id="ARBA00022692"/>
    </source>
</evidence>
<dbReference type="EMBL" id="ACIO01000367">
    <property type="protein sequence ID" value="EFC97599.1"/>
    <property type="molecule type" value="Genomic_DNA"/>
</dbReference>
<feature type="transmembrane region" description="Helical" evidence="5">
    <location>
        <begin position="312"/>
        <end position="332"/>
    </location>
</feature>
<keyword evidence="3 5" id="KW-1133">Transmembrane helix</keyword>
<dbReference type="GO" id="GO:0016020">
    <property type="term" value="C:membrane"/>
    <property type="evidence" value="ECO:0007669"/>
    <property type="project" value="UniProtKB-SubCell"/>
</dbReference>
<evidence type="ECO:0000256" key="1">
    <source>
        <dbReference type="ARBA" id="ARBA00004141"/>
    </source>
</evidence>
<dbReference type="GO" id="GO:1902600">
    <property type="term" value="P:proton transmembrane transport"/>
    <property type="evidence" value="ECO:0007669"/>
    <property type="project" value="InterPro"/>
</dbReference>
<evidence type="ECO:0000259" key="6">
    <source>
        <dbReference type="Pfam" id="PF00999"/>
    </source>
</evidence>
<gene>
    <name evidence="7" type="ORF">CLOSTHATH_04204</name>
</gene>
<protein>
    <submittedName>
        <fullName evidence="7">Transporter, CPA2 family</fullName>
    </submittedName>
</protein>
<name>D3AKR0_9FIRM</name>
<dbReference type="HOGENOM" id="CLU_018415_1_0_9"/>
<feature type="transmembrane region" description="Helical" evidence="5">
    <location>
        <begin position="398"/>
        <end position="418"/>
    </location>
</feature>
<sequence>MHGGVRGRELITPSYSIITKARFCPANKNKGFGGYIVMLTSLSLVFLLGMLLSQAFQKIRLPGLLGMLLTGMILGPYALNMLDASILGISADLRQIALIIILTRAGLSLDIQDLKKVGRPAILMCFVPACFEIVGMVLLAPRLLGISMLDAAVMGAVVGAVSPAVIVPKMLNLMEKGYGVRKSIPQMILAGASVDDVFVIVMFTAFTGLAQGGRFSAGSVLSIPVSIGTGIAVGGVTGVLLARFFQKIHIRDSAKVVILLSISFLMIDLENRLKGCLPFSGLLAVMSIGIALQRKRHEAAARLSVKYSKLWVAAEVLLFVLVGATVDIRYAWEAGAAAVILIFGVLIFRMAGVFCCLLKTELNRKERFFCMIAYMPKATVQAAIGGVPLAMGLGCGKIVLTVAVLAILITAPLGAFGMERTYKRLLKADCP</sequence>
<comment type="subcellular location">
    <subcellularLocation>
        <location evidence="1">Membrane</location>
        <topology evidence="1">Multi-pass membrane protein</topology>
    </subcellularLocation>
</comment>
<dbReference type="InterPro" id="IPR038770">
    <property type="entry name" value="Na+/solute_symporter_sf"/>
</dbReference>
<feature type="transmembrane region" description="Helical" evidence="5">
    <location>
        <begin position="32"/>
        <end position="52"/>
    </location>
</feature>
<comment type="caution">
    <text evidence="7">The sequence shown here is derived from an EMBL/GenBank/DDBJ whole genome shotgun (WGS) entry which is preliminary data.</text>
</comment>
<dbReference type="AlphaFoldDB" id="D3AKR0"/>
<evidence type="ECO:0000256" key="3">
    <source>
        <dbReference type="ARBA" id="ARBA00022989"/>
    </source>
</evidence>
<evidence type="ECO:0000313" key="8">
    <source>
        <dbReference type="Proteomes" id="UP000004968"/>
    </source>
</evidence>
<dbReference type="PANTHER" id="PTHR31102:SF1">
    <property type="entry name" value="CATION_H+ EXCHANGER DOMAIN-CONTAINING PROTEIN"/>
    <property type="match status" value="1"/>
</dbReference>
<feature type="transmembrane region" description="Helical" evidence="5">
    <location>
        <begin position="121"/>
        <end position="140"/>
    </location>
</feature>
<feature type="transmembrane region" description="Helical" evidence="5">
    <location>
        <begin position="146"/>
        <end position="167"/>
    </location>
</feature>
<evidence type="ECO:0000256" key="5">
    <source>
        <dbReference type="SAM" id="Phobius"/>
    </source>
</evidence>
<reference evidence="7 8" key="1">
    <citation type="submission" date="2010-01" db="EMBL/GenBank/DDBJ databases">
        <authorList>
            <person name="Weinstock G."/>
            <person name="Sodergren E."/>
            <person name="Clifton S."/>
            <person name="Fulton L."/>
            <person name="Fulton B."/>
            <person name="Courtney L."/>
            <person name="Fronick C."/>
            <person name="Harrison M."/>
            <person name="Strong C."/>
            <person name="Farmer C."/>
            <person name="Delahaunty K."/>
            <person name="Markovic C."/>
            <person name="Hall O."/>
            <person name="Minx P."/>
            <person name="Tomlinson C."/>
            <person name="Mitreva M."/>
            <person name="Nelson J."/>
            <person name="Hou S."/>
            <person name="Wollam A."/>
            <person name="Pepin K.H."/>
            <person name="Johnson M."/>
            <person name="Bhonagiri V."/>
            <person name="Nash W.E."/>
            <person name="Warren W."/>
            <person name="Chinwalla A."/>
            <person name="Mardis E.R."/>
            <person name="Wilson R.K."/>
        </authorList>
    </citation>
    <scope>NUCLEOTIDE SEQUENCE [LARGE SCALE GENOMIC DNA]</scope>
    <source>
        <strain evidence="7 8">DSM 13479</strain>
    </source>
</reference>
<dbReference type="InterPro" id="IPR006153">
    <property type="entry name" value="Cation/H_exchanger_TM"/>
</dbReference>
<accession>D3AKR0</accession>
<keyword evidence="2 5" id="KW-0812">Transmembrane</keyword>
<evidence type="ECO:0000313" key="7">
    <source>
        <dbReference type="EMBL" id="EFC97599.1"/>
    </source>
</evidence>
<dbReference type="GO" id="GO:0015297">
    <property type="term" value="F:antiporter activity"/>
    <property type="evidence" value="ECO:0007669"/>
    <property type="project" value="InterPro"/>
</dbReference>
<proteinExistence type="predicted"/>
<feature type="transmembrane region" description="Helical" evidence="5">
    <location>
        <begin position="370"/>
        <end position="392"/>
    </location>
</feature>
<dbReference type="Pfam" id="PF00999">
    <property type="entry name" value="Na_H_Exchanger"/>
    <property type="match status" value="1"/>
</dbReference>
<feature type="transmembrane region" description="Helical" evidence="5">
    <location>
        <begin position="338"/>
        <end position="358"/>
    </location>
</feature>
<dbReference type="Gene3D" id="1.20.1530.20">
    <property type="match status" value="1"/>
</dbReference>
<dbReference type="Proteomes" id="UP000004968">
    <property type="component" value="Unassembled WGS sequence"/>
</dbReference>
<feature type="transmembrane region" description="Helical" evidence="5">
    <location>
        <begin position="188"/>
        <end position="209"/>
    </location>
</feature>
<dbReference type="PANTHER" id="PTHR31102">
    <property type="match status" value="1"/>
</dbReference>
<keyword evidence="4 5" id="KW-0472">Membrane</keyword>
<feature type="domain" description="Cation/H+ exchanger transmembrane" evidence="6">
    <location>
        <begin position="49"/>
        <end position="413"/>
    </location>
</feature>
<dbReference type="InterPro" id="IPR051843">
    <property type="entry name" value="CPA1_transporter"/>
</dbReference>
<organism evidence="7 8">
    <name type="scientific">Hungatella hathewayi DSM 13479</name>
    <dbReference type="NCBI Taxonomy" id="566550"/>
    <lineage>
        <taxon>Bacteria</taxon>
        <taxon>Bacillati</taxon>
        <taxon>Bacillota</taxon>
        <taxon>Clostridia</taxon>
        <taxon>Lachnospirales</taxon>
        <taxon>Lachnospiraceae</taxon>
        <taxon>Hungatella</taxon>
    </lineage>
</organism>